<keyword evidence="6 9" id="KW-1133">Transmembrane helix</keyword>
<organism evidence="10 11">
    <name type="scientific">Psylliodes chrysocephalus</name>
    <dbReference type="NCBI Taxonomy" id="3402493"/>
    <lineage>
        <taxon>Eukaryota</taxon>
        <taxon>Metazoa</taxon>
        <taxon>Ecdysozoa</taxon>
        <taxon>Arthropoda</taxon>
        <taxon>Hexapoda</taxon>
        <taxon>Insecta</taxon>
        <taxon>Pterygota</taxon>
        <taxon>Neoptera</taxon>
        <taxon>Endopterygota</taxon>
        <taxon>Coleoptera</taxon>
        <taxon>Polyphaga</taxon>
        <taxon>Cucujiformia</taxon>
        <taxon>Chrysomeloidea</taxon>
        <taxon>Chrysomelidae</taxon>
        <taxon>Galerucinae</taxon>
        <taxon>Alticini</taxon>
        <taxon>Psylliodes</taxon>
    </lineage>
</organism>
<accession>A0A9P0D3Z2</accession>
<keyword evidence="11" id="KW-1185">Reference proteome</keyword>
<evidence type="ECO:0000256" key="8">
    <source>
        <dbReference type="ARBA" id="ARBA00023136"/>
    </source>
</evidence>
<sequence length="198" mass="22693">MLNIIKVLPKLNSKTTQLLTKVPKFANYRNVSTTAINKTDSQQKITYTTVYKFPYIRPFSVLNRLKFYQTVLTGIAVPTSCMLNQLNFISTGAFQVICSLGLSGCLTLYGLGYLTIKFIGFIYYNEQNNLVKISYVDFWGWRKDIEISAKDVVPINELPTSATDGLFLKIRRYSTKEILKLNFQYGIIVEKELIKKIL</sequence>
<comment type="similarity">
    <text evidence="2">Belongs to the TMEM186 family.</text>
</comment>
<name>A0A9P0D3Z2_9CUCU</name>
<keyword evidence="5" id="KW-0999">Mitochondrion inner membrane</keyword>
<gene>
    <name evidence="10" type="ORF">PSYICH_LOCUS10411</name>
</gene>
<evidence type="ECO:0000256" key="5">
    <source>
        <dbReference type="ARBA" id="ARBA00022792"/>
    </source>
</evidence>
<evidence type="ECO:0000256" key="9">
    <source>
        <dbReference type="SAM" id="Phobius"/>
    </source>
</evidence>
<dbReference type="AlphaFoldDB" id="A0A9P0D3Z2"/>
<keyword evidence="8 9" id="KW-0472">Membrane</keyword>
<comment type="subcellular location">
    <subcellularLocation>
        <location evidence="1">Mitochondrion inner membrane</location>
        <topology evidence="1">Multi-pass membrane protein</topology>
    </subcellularLocation>
</comment>
<dbReference type="PANTHER" id="PTHR13603:SF1">
    <property type="entry name" value="TRANSMEMBRANE PROTEIN 186"/>
    <property type="match status" value="1"/>
</dbReference>
<evidence type="ECO:0000256" key="6">
    <source>
        <dbReference type="ARBA" id="ARBA00022989"/>
    </source>
</evidence>
<evidence type="ECO:0000256" key="7">
    <source>
        <dbReference type="ARBA" id="ARBA00023128"/>
    </source>
</evidence>
<dbReference type="InterPro" id="IPR026571">
    <property type="entry name" value="Tmem186"/>
</dbReference>
<evidence type="ECO:0000256" key="4">
    <source>
        <dbReference type="ARBA" id="ARBA00022692"/>
    </source>
</evidence>
<reference evidence="10" key="1">
    <citation type="submission" date="2022-01" db="EMBL/GenBank/DDBJ databases">
        <authorList>
            <person name="King R."/>
        </authorList>
    </citation>
    <scope>NUCLEOTIDE SEQUENCE</scope>
</reference>
<evidence type="ECO:0000256" key="3">
    <source>
        <dbReference type="ARBA" id="ARBA00014604"/>
    </source>
</evidence>
<dbReference type="EMBL" id="OV651816">
    <property type="protein sequence ID" value="CAH1109832.1"/>
    <property type="molecule type" value="Genomic_DNA"/>
</dbReference>
<dbReference type="Proteomes" id="UP001153636">
    <property type="component" value="Chromosome 4"/>
</dbReference>
<protein>
    <recommendedName>
        <fullName evidence="3">Transmembrane protein 186</fullName>
    </recommendedName>
</protein>
<dbReference type="GO" id="GO:0005743">
    <property type="term" value="C:mitochondrial inner membrane"/>
    <property type="evidence" value="ECO:0007669"/>
    <property type="project" value="UniProtKB-SubCell"/>
</dbReference>
<proteinExistence type="inferred from homology"/>
<evidence type="ECO:0000313" key="10">
    <source>
        <dbReference type="EMBL" id="CAH1109832.1"/>
    </source>
</evidence>
<keyword evidence="4 9" id="KW-0812">Transmembrane</keyword>
<dbReference type="PANTHER" id="PTHR13603">
    <property type="entry name" value="TRANSMEMBRANE PROTEIN 186"/>
    <property type="match status" value="1"/>
</dbReference>
<evidence type="ECO:0000256" key="1">
    <source>
        <dbReference type="ARBA" id="ARBA00004448"/>
    </source>
</evidence>
<evidence type="ECO:0000256" key="2">
    <source>
        <dbReference type="ARBA" id="ARBA00007020"/>
    </source>
</evidence>
<evidence type="ECO:0000313" key="11">
    <source>
        <dbReference type="Proteomes" id="UP001153636"/>
    </source>
</evidence>
<feature type="transmembrane region" description="Helical" evidence="9">
    <location>
        <begin position="92"/>
        <end position="114"/>
    </location>
</feature>
<keyword evidence="7" id="KW-0496">Mitochondrion</keyword>
<dbReference type="OrthoDB" id="6147888at2759"/>